<feature type="transmembrane region" description="Helical" evidence="1">
    <location>
        <begin position="57"/>
        <end position="74"/>
    </location>
</feature>
<feature type="transmembrane region" description="Helical" evidence="1">
    <location>
        <begin position="29"/>
        <end position="50"/>
    </location>
</feature>
<keyword evidence="1" id="KW-0812">Transmembrane</keyword>
<dbReference type="EMBL" id="JAXOFX010000008">
    <property type="protein sequence ID" value="MDZ5472635.1"/>
    <property type="molecule type" value="Genomic_DNA"/>
</dbReference>
<feature type="transmembrane region" description="Helical" evidence="1">
    <location>
        <begin position="315"/>
        <end position="337"/>
    </location>
</feature>
<sequence length="338" mass="37138">MVIGLIIVFLLVLLLPLILKNVEHNLEQFLFAMGLVAALISGVLDQALFLEAATSPINITIAVFIAGLFFKWFYHPLEKAIIRISKFMPYRIFIGLTVILLGLISSMITAIIAALVLVLIVTVLKLERRTEIRFVVLACFSIGLGAALTPLGEPLSTIAISKLNGDFFLLLRLIGPQVLIALTMFGILATLLVHPPKRIYGEKNKTTTEGYEEIFARALKIYFFVMGLTFLGAGFEPLIQQYFLGMNPQILYWINMISAVLDNATLTATEVSPTMSEMTIKAILLGLLISGGMLIPGNIPNIIAAGKLKISSKEWASFGVPVGLLTMLIYYIAIFFIL</sequence>
<dbReference type="InterPro" id="IPR012443">
    <property type="entry name" value="DUF1646"/>
</dbReference>
<feature type="transmembrane region" description="Helical" evidence="1">
    <location>
        <begin position="283"/>
        <end position="303"/>
    </location>
</feature>
<feature type="transmembrane region" description="Helical" evidence="1">
    <location>
        <begin position="132"/>
        <end position="149"/>
    </location>
</feature>
<dbReference type="RefSeq" id="WP_322446939.1">
    <property type="nucleotide sequence ID" value="NZ_JAXOFX010000008.1"/>
</dbReference>
<reference evidence="2 3" key="1">
    <citation type="submission" date="2023-11" db="EMBL/GenBank/DDBJ databases">
        <title>Bacillus jintuensis, isolated from a mudflat on the Beibu Gulf coast.</title>
        <authorList>
            <person name="Li M."/>
        </authorList>
    </citation>
    <scope>NUCLEOTIDE SEQUENCE [LARGE SCALE GENOMIC DNA]</scope>
    <source>
        <strain evidence="2 3">31A1R</strain>
    </source>
</reference>
<keyword evidence="1" id="KW-1133">Transmembrane helix</keyword>
<dbReference type="Pfam" id="PF07854">
    <property type="entry name" value="DUF1646"/>
    <property type="match status" value="1"/>
</dbReference>
<keyword evidence="1" id="KW-0472">Membrane</keyword>
<feature type="transmembrane region" description="Helical" evidence="1">
    <location>
        <begin position="214"/>
        <end position="235"/>
    </location>
</feature>
<feature type="transmembrane region" description="Helical" evidence="1">
    <location>
        <begin position="250"/>
        <end position="271"/>
    </location>
</feature>
<feature type="transmembrane region" description="Helical" evidence="1">
    <location>
        <begin position="169"/>
        <end position="193"/>
    </location>
</feature>
<name>A0ABU5IZQ1_9BACI</name>
<accession>A0ABU5IZQ1</accession>
<comment type="caution">
    <text evidence="2">The sequence shown here is derived from an EMBL/GenBank/DDBJ whole genome shotgun (WGS) entry which is preliminary data.</text>
</comment>
<feature type="transmembrane region" description="Helical" evidence="1">
    <location>
        <begin position="94"/>
        <end position="120"/>
    </location>
</feature>
<organism evidence="2 3">
    <name type="scientific">Robertmurraya mangrovi</name>
    <dbReference type="NCBI Taxonomy" id="3098077"/>
    <lineage>
        <taxon>Bacteria</taxon>
        <taxon>Bacillati</taxon>
        <taxon>Bacillota</taxon>
        <taxon>Bacilli</taxon>
        <taxon>Bacillales</taxon>
        <taxon>Bacillaceae</taxon>
        <taxon>Robertmurraya</taxon>
    </lineage>
</organism>
<evidence type="ECO:0000313" key="3">
    <source>
        <dbReference type="Proteomes" id="UP001290455"/>
    </source>
</evidence>
<dbReference type="PIRSF" id="PIRSF019205">
    <property type="entry name" value="DUF1646"/>
    <property type="match status" value="1"/>
</dbReference>
<dbReference type="Proteomes" id="UP001290455">
    <property type="component" value="Unassembled WGS sequence"/>
</dbReference>
<keyword evidence="3" id="KW-1185">Reference proteome</keyword>
<protein>
    <submittedName>
        <fullName evidence="2">DUF1646 family protein</fullName>
    </submittedName>
</protein>
<proteinExistence type="predicted"/>
<gene>
    <name evidence="2" type="ORF">SM124_12930</name>
</gene>
<evidence type="ECO:0000313" key="2">
    <source>
        <dbReference type="EMBL" id="MDZ5472635.1"/>
    </source>
</evidence>
<evidence type="ECO:0000256" key="1">
    <source>
        <dbReference type="SAM" id="Phobius"/>
    </source>
</evidence>